<feature type="domain" description="J" evidence="2">
    <location>
        <begin position="571"/>
        <end position="636"/>
    </location>
</feature>
<dbReference type="EMBL" id="JACGWK010000011">
    <property type="protein sequence ID" value="KAL0327096.1"/>
    <property type="molecule type" value="Genomic_DNA"/>
</dbReference>
<name>A0AAW2M9A8_9LAMI</name>
<gene>
    <name evidence="3" type="ORF">Sangu_1787600</name>
</gene>
<dbReference type="SUPFAM" id="SSF46565">
    <property type="entry name" value="Chaperone J-domain"/>
    <property type="match status" value="1"/>
</dbReference>
<organism evidence="3">
    <name type="scientific">Sesamum angustifolium</name>
    <dbReference type="NCBI Taxonomy" id="2727405"/>
    <lineage>
        <taxon>Eukaryota</taxon>
        <taxon>Viridiplantae</taxon>
        <taxon>Streptophyta</taxon>
        <taxon>Embryophyta</taxon>
        <taxon>Tracheophyta</taxon>
        <taxon>Spermatophyta</taxon>
        <taxon>Magnoliopsida</taxon>
        <taxon>eudicotyledons</taxon>
        <taxon>Gunneridae</taxon>
        <taxon>Pentapetalae</taxon>
        <taxon>asterids</taxon>
        <taxon>lamiids</taxon>
        <taxon>Lamiales</taxon>
        <taxon>Pedaliaceae</taxon>
        <taxon>Sesamum</taxon>
    </lineage>
</organism>
<dbReference type="Gene3D" id="1.10.287.110">
    <property type="entry name" value="DnaJ domain"/>
    <property type="match status" value="1"/>
</dbReference>
<feature type="region of interest" description="Disordered" evidence="1">
    <location>
        <begin position="191"/>
        <end position="425"/>
    </location>
</feature>
<evidence type="ECO:0000259" key="2">
    <source>
        <dbReference type="PROSITE" id="PS50076"/>
    </source>
</evidence>
<feature type="compositionally biased region" description="Basic and acidic residues" evidence="1">
    <location>
        <begin position="398"/>
        <end position="414"/>
    </location>
</feature>
<dbReference type="PANTHER" id="PTHR36335:SF1">
    <property type="entry name" value="CHAPERONE DNAJ-DOMAIN SUPERFAMILY PROTEIN"/>
    <property type="match status" value="1"/>
</dbReference>
<accession>A0AAW2M9A8</accession>
<reference evidence="3" key="1">
    <citation type="submission" date="2020-06" db="EMBL/GenBank/DDBJ databases">
        <authorList>
            <person name="Li T."/>
            <person name="Hu X."/>
            <person name="Zhang T."/>
            <person name="Song X."/>
            <person name="Zhang H."/>
            <person name="Dai N."/>
            <person name="Sheng W."/>
            <person name="Hou X."/>
            <person name="Wei L."/>
        </authorList>
    </citation>
    <scope>NUCLEOTIDE SEQUENCE</scope>
    <source>
        <strain evidence="3">G01</strain>
        <tissue evidence="3">Leaf</tissue>
    </source>
</reference>
<feature type="compositionally biased region" description="Polar residues" evidence="1">
    <location>
        <begin position="276"/>
        <end position="301"/>
    </location>
</feature>
<dbReference type="PANTHER" id="PTHR36335">
    <property type="entry name" value="CHAPERONE DNAJ-DOMAIN SUPERFAMILY PROTEIN"/>
    <property type="match status" value="1"/>
</dbReference>
<feature type="region of interest" description="Disordered" evidence="1">
    <location>
        <begin position="151"/>
        <end position="174"/>
    </location>
</feature>
<feature type="region of interest" description="Disordered" evidence="1">
    <location>
        <begin position="1"/>
        <end position="21"/>
    </location>
</feature>
<dbReference type="InterPro" id="IPR001623">
    <property type="entry name" value="DnaJ_domain"/>
</dbReference>
<reference evidence="3" key="2">
    <citation type="journal article" date="2024" name="Plant">
        <title>Genomic evolution and insights into agronomic trait innovations of Sesamum species.</title>
        <authorList>
            <person name="Miao H."/>
            <person name="Wang L."/>
            <person name="Qu L."/>
            <person name="Liu H."/>
            <person name="Sun Y."/>
            <person name="Le M."/>
            <person name="Wang Q."/>
            <person name="Wei S."/>
            <person name="Zheng Y."/>
            <person name="Lin W."/>
            <person name="Duan Y."/>
            <person name="Cao H."/>
            <person name="Xiong S."/>
            <person name="Wang X."/>
            <person name="Wei L."/>
            <person name="Li C."/>
            <person name="Ma Q."/>
            <person name="Ju M."/>
            <person name="Zhao R."/>
            <person name="Li G."/>
            <person name="Mu C."/>
            <person name="Tian Q."/>
            <person name="Mei H."/>
            <person name="Zhang T."/>
            <person name="Gao T."/>
            <person name="Zhang H."/>
        </authorList>
    </citation>
    <scope>NUCLEOTIDE SEQUENCE</scope>
    <source>
        <strain evidence="3">G01</strain>
    </source>
</reference>
<feature type="compositionally biased region" description="Polar residues" evidence="1">
    <location>
        <begin position="229"/>
        <end position="252"/>
    </location>
</feature>
<evidence type="ECO:0000313" key="3">
    <source>
        <dbReference type="EMBL" id="KAL0327096.1"/>
    </source>
</evidence>
<dbReference type="AlphaFoldDB" id="A0AAW2M9A8"/>
<feature type="compositionally biased region" description="Acidic residues" evidence="1">
    <location>
        <begin position="160"/>
        <end position="174"/>
    </location>
</feature>
<protein>
    <recommendedName>
        <fullName evidence="2">J domain-containing protein</fullName>
    </recommendedName>
</protein>
<feature type="compositionally biased region" description="Basic and acidic residues" evidence="1">
    <location>
        <begin position="343"/>
        <end position="362"/>
    </location>
</feature>
<proteinExistence type="predicted"/>
<comment type="caution">
    <text evidence="3">The sequence shown here is derived from an EMBL/GenBank/DDBJ whole genome shotgun (WGS) entry which is preliminary data.</text>
</comment>
<dbReference type="CDD" id="cd06257">
    <property type="entry name" value="DnaJ"/>
    <property type="match status" value="1"/>
</dbReference>
<dbReference type="InterPro" id="IPR036869">
    <property type="entry name" value="J_dom_sf"/>
</dbReference>
<evidence type="ECO:0000256" key="1">
    <source>
        <dbReference type="SAM" id="MobiDB-lite"/>
    </source>
</evidence>
<sequence length="636" mass="71953">MSGISIGHSHPRPCSGEKTLRRCRNNEEADNVILIDTDSEKFENVIIIDIPESLPKKRQGSRVLRKDKKWSFRNVIYIDDDETPDSNHPNGVNNASSSAGTSFDGASCGVAKNFEDSSDGTAEECQFVQDNATPVRLSKCKRTYSGKASARSRYGLNSDSESDSSDSDCPDCELLEDSSGEVQELWERAFSRRRKDIHSGPKGIRNYDGASQDVDRDRQHHQYAETKDATLQQKEASFCFTTGNSNNENDAPSPSRPKEDTDFGCTSVFDDRTVHDFSQSEPTTQHHYNQSDTCGRTNSEAKGSPLVYAAQVDHPDSEPSGPNDHIGGRGEHPASSNSALREQSTKDPNDPTHAFEGEEAPKVEPCPPKYRSYVDKDYCHGRNSESPLENGVIPGRSSPRDSGDDSKQLYHQDNMRPVPEIPSFRNLSPNEAIRREDDSLSNCQSEEDKDGRLLIKVGDTLPSVQTSIIGEREKLKETDEYKRAIEEEWASRQEALRIQAEEAQRLRRLRKRRKAESMRLLDMERRQKQRVEEIRITQKKDEENMNLKEVIRAEVRKELKQLEIACHSMASLLHLLGIRVGGWPHPLPQEVQTAYKRALLTFHPDRASRSDIRQQVEAEEKFKLINRLKEKFSPSL</sequence>
<feature type="compositionally biased region" description="Basic and acidic residues" evidence="1">
    <location>
        <begin position="372"/>
        <end position="383"/>
    </location>
</feature>
<dbReference type="PROSITE" id="PS50076">
    <property type="entry name" value="DNAJ_2"/>
    <property type="match status" value="1"/>
</dbReference>
<feature type="compositionally biased region" description="Basic and acidic residues" evidence="1">
    <location>
        <begin position="213"/>
        <end position="228"/>
    </location>
</feature>